<keyword evidence="5" id="KW-1185">Reference proteome</keyword>
<feature type="compositionally biased region" description="Pro residues" evidence="1">
    <location>
        <begin position="278"/>
        <end position="287"/>
    </location>
</feature>
<name>A0A7W7FTM4_9PSEU</name>
<dbReference type="InterPro" id="IPR011600">
    <property type="entry name" value="Pept_C14_caspase"/>
</dbReference>
<feature type="transmembrane region" description="Helical" evidence="2">
    <location>
        <begin position="470"/>
        <end position="489"/>
    </location>
</feature>
<dbReference type="InterPro" id="IPR029030">
    <property type="entry name" value="Caspase-like_dom_sf"/>
</dbReference>
<gene>
    <name evidence="4" type="ORF">HNR67_003480</name>
</gene>
<dbReference type="GO" id="GO:0004197">
    <property type="term" value="F:cysteine-type endopeptidase activity"/>
    <property type="evidence" value="ECO:0007669"/>
    <property type="project" value="InterPro"/>
</dbReference>
<dbReference type="Pfam" id="PF00656">
    <property type="entry name" value="Peptidase_C14"/>
    <property type="match status" value="1"/>
</dbReference>
<keyword evidence="2" id="KW-0812">Transmembrane</keyword>
<dbReference type="GO" id="GO:0006508">
    <property type="term" value="P:proteolysis"/>
    <property type="evidence" value="ECO:0007669"/>
    <property type="project" value="InterPro"/>
</dbReference>
<keyword evidence="2" id="KW-0472">Membrane</keyword>
<evidence type="ECO:0000313" key="5">
    <source>
        <dbReference type="Proteomes" id="UP000533598"/>
    </source>
</evidence>
<organism evidence="4 5">
    <name type="scientific">Crossiella cryophila</name>
    <dbReference type="NCBI Taxonomy" id="43355"/>
    <lineage>
        <taxon>Bacteria</taxon>
        <taxon>Bacillati</taxon>
        <taxon>Actinomycetota</taxon>
        <taxon>Actinomycetes</taxon>
        <taxon>Pseudonocardiales</taxon>
        <taxon>Pseudonocardiaceae</taxon>
        <taxon>Crossiella</taxon>
    </lineage>
</organism>
<evidence type="ECO:0000313" key="4">
    <source>
        <dbReference type="EMBL" id="MBB4677362.1"/>
    </source>
</evidence>
<evidence type="ECO:0000259" key="3">
    <source>
        <dbReference type="Pfam" id="PF00656"/>
    </source>
</evidence>
<proteinExistence type="predicted"/>
<evidence type="ECO:0000256" key="2">
    <source>
        <dbReference type="SAM" id="Phobius"/>
    </source>
</evidence>
<dbReference type="EMBL" id="JACHMH010000001">
    <property type="protein sequence ID" value="MBB4677362.1"/>
    <property type="molecule type" value="Genomic_DNA"/>
</dbReference>
<dbReference type="SUPFAM" id="SSF52129">
    <property type="entry name" value="Caspase-like"/>
    <property type="match status" value="1"/>
</dbReference>
<dbReference type="RefSeq" id="WP_185003323.1">
    <property type="nucleotide sequence ID" value="NZ_BAAAUI010000032.1"/>
</dbReference>
<feature type="transmembrane region" description="Helical" evidence="2">
    <location>
        <begin position="444"/>
        <end position="464"/>
    </location>
</feature>
<accession>A0A7W7FTM4</accession>
<dbReference type="NCBIfam" id="NF047832">
    <property type="entry name" value="caspase_w_EACC1"/>
    <property type="match status" value="1"/>
</dbReference>
<feature type="transmembrane region" description="Helical" evidence="2">
    <location>
        <begin position="390"/>
        <end position="413"/>
    </location>
</feature>
<feature type="region of interest" description="Disordered" evidence="1">
    <location>
        <begin position="270"/>
        <end position="307"/>
    </location>
</feature>
<protein>
    <recommendedName>
        <fullName evidence="3">Peptidase C14 caspase domain-containing protein</fullName>
    </recommendedName>
</protein>
<feature type="transmembrane region" description="Helical" evidence="2">
    <location>
        <begin position="357"/>
        <end position="378"/>
    </location>
</feature>
<dbReference type="AlphaFoldDB" id="A0A7W7FTM4"/>
<reference evidence="4 5" key="1">
    <citation type="submission" date="2020-08" db="EMBL/GenBank/DDBJ databases">
        <title>Sequencing the genomes of 1000 actinobacteria strains.</title>
        <authorList>
            <person name="Klenk H.-P."/>
        </authorList>
    </citation>
    <scope>NUCLEOTIDE SEQUENCE [LARGE SCALE GENOMIC DNA]</scope>
    <source>
        <strain evidence="4 5">DSM 44230</strain>
    </source>
</reference>
<feature type="domain" description="Peptidase C14 caspase" evidence="3">
    <location>
        <begin position="10"/>
        <end position="222"/>
    </location>
</feature>
<dbReference type="Gene3D" id="3.40.50.1460">
    <property type="match status" value="1"/>
</dbReference>
<evidence type="ECO:0000256" key="1">
    <source>
        <dbReference type="SAM" id="MobiDB-lite"/>
    </source>
</evidence>
<comment type="caution">
    <text evidence="4">The sequence shown here is derived from an EMBL/GenBank/DDBJ whole genome shotgun (WGS) entry which is preliminary data.</text>
</comment>
<keyword evidence="2" id="KW-1133">Transmembrane helix</keyword>
<dbReference type="Proteomes" id="UP000533598">
    <property type="component" value="Unassembled WGS sequence"/>
</dbReference>
<sequence length="497" mass="53062">MRAPEPRLSRAVLIGTSHYAHAEELPPLPAVGDNLADLRRALTDPDTGILEPAQCTVIDTPDSPASLLERLGEAAGQAEDLLLVYYAGHGIRSQVREQLFLGVRLTSPRNLWGTGVPFDSIREVVESSPARTRVLLLDCCYAGLAVRTMGGAGVDIQEVDVRGTAVIASSPRNERSHSPVGERHTAFTGEVIRLLRDGAPVRDAPLTVQQLFRSVSAALARRELPRPKGSLGDLSGDLLLRREPGRPKVAEVGAGTVVPVDREMTMVTPVPVTSEPTEPGPVAPMRPEPSEAKPGSPVVRPEAGGTKPGAAVVDAALAALAREIPEPVPALTEPVPYQPPGPPTAKYLRGRPMPRAYYPRVLGSALTTTLLWLLTGYLTAQAAGAVLEAFVRSGFTATVVVLPVLAGAAGMVLRNRRRVQLLRGPQWPALGEVRPRLALRLYHTANLLLWASLPPLAVAMLAAAVNTRDLSLGIHFLVAEGLVGAIYLLRRLSKLTW</sequence>